<feature type="transmembrane region" description="Helical" evidence="7">
    <location>
        <begin position="423"/>
        <end position="448"/>
    </location>
</feature>
<dbReference type="GO" id="GO:0016020">
    <property type="term" value="C:membrane"/>
    <property type="evidence" value="ECO:0007669"/>
    <property type="project" value="UniProtKB-SubCell"/>
</dbReference>
<reference evidence="9" key="1">
    <citation type="journal article" date="2020" name="Stud. Mycol.">
        <title>101 Dothideomycetes genomes: a test case for predicting lifestyles and emergence of pathogens.</title>
        <authorList>
            <person name="Haridas S."/>
            <person name="Albert R."/>
            <person name="Binder M."/>
            <person name="Bloem J."/>
            <person name="Labutti K."/>
            <person name="Salamov A."/>
            <person name="Andreopoulos B."/>
            <person name="Baker S."/>
            <person name="Barry K."/>
            <person name="Bills G."/>
            <person name="Bluhm B."/>
            <person name="Cannon C."/>
            <person name="Castanera R."/>
            <person name="Culley D."/>
            <person name="Daum C."/>
            <person name="Ezra D."/>
            <person name="Gonzalez J."/>
            <person name="Henrissat B."/>
            <person name="Kuo A."/>
            <person name="Liang C."/>
            <person name="Lipzen A."/>
            <person name="Lutzoni F."/>
            <person name="Magnuson J."/>
            <person name="Mondo S."/>
            <person name="Nolan M."/>
            <person name="Ohm R."/>
            <person name="Pangilinan J."/>
            <person name="Park H.-J."/>
            <person name="Ramirez L."/>
            <person name="Alfaro M."/>
            <person name="Sun H."/>
            <person name="Tritt A."/>
            <person name="Yoshinaga Y."/>
            <person name="Zwiers L.-H."/>
            <person name="Turgeon B."/>
            <person name="Goodwin S."/>
            <person name="Spatafora J."/>
            <person name="Crous P."/>
            <person name="Grigoriev I."/>
        </authorList>
    </citation>
    <scope>NUCLEOTIDE SEQUENCE</scope>
    <source>
        <strain evidence="9">CBS 175.79</strain>
    </source>
</reference>
<dbReference type="PANTHER" id="PTHR23504:SF3">
    <property type="entry name" value="MAJOR FACILITATOR SUPERFAMILY (MFS) PROFILE DOMAIN-CONTAINING PROTEIN"/>
    <property type="match status" value="1"/>
</dbReference>
<comment type="subcellular location">
    <subcellularLocation>
        <location evidence="1">Membrane</location>
        <topology evidence="1">Multi-pass membrane protein</topology>
    </subcellularLocation>
</comment>
<dbReference type="Gene3D" id="1.20.1250.20">
    <property type="entry name" value="MFS general substrate transporter like domains"/>
    <property type="match status" value="1"/>
</dbReference>
<name>A0A6A5XPZ0_9PLEO</name>
<dbReference type="OrthoDB" id="419616at2759"/>
<dbReference type="Proteomes" id="UP000799778">
    <property type="component" value="Unassembled WGS sequence"/>
</dbReference>
<dbReference type="CDD" id="cd17330">
    <property type="entry name" value="MFS_SLC46_TetA_like"/>
    <property type="match status" value="1"/>
</dbReference>
<keyword evidence="2" id="KW-0813">Transport</keyword>
<dbReference type="PANTHER" id="PTHR23504">
    <property type="entry name" value="MAJOR FACILITATOR SUPERFAMILY DOMAIN-CONTAINING PROTEIN 10"/>
    <property type="match status" value="1"/>
</dbReference>
<feature type="transmembrane region" description="Helical" evidence="7">
    <location>
        <begin position="460"/>
        <end position="479"/>
    </location>
</feature>
<keyword evidence="3 7" id="KW-0812">Transmembrane</keyword>
<dbReference type="PRINTS" id="PR01035">
    <property type="entry name" value="TCRTETA"/>
</dbReference>
<keyword evidence="5 7" id="KW-0472">Membrane</keyword>
<dbReference type="RefSeq" id="XP_033383674.1">
    <property type="nucleotide sequence ID" value="XM_033530416.1"/>
</dbReference>
<evidence type="ECO:0000256" key="7">
    <source>
        <dbReference type="SAM" id="Phobius"/>
    </source>
</evidence>
<feature type="domain" description="Major facilitator superfamily (MFS) profile" evidence="8">
    <location>
        <begin position="62"/>
        <end position="483"/>
    </location>
</feature>
<feature type="transmembrane region" description="Helical" evidence="7">
    <location>
        <begin position="356"/>
        <end position="378"/>
    </location>
</feature>
<evidence type="ECO:0000256" key="3">
    <source>
        <dbReference type="ARBA" id="ARBA00022692"/>
    </source>
</evidence>
<keyword evidence="4 7" id="KW-1133">Transmembrane helix</keyword>
<feature type="transmembrane region" description="Helical" evidence="7">
    <location>
        <begin position="283"/>
        <end position="304"/>
    </location>
</feature>
<evidence type="ECO:0000256" key="6">
    <source>
        <dbReference type="SAM" id="MobiDB-lite"/>
    </source>
</evidence>
<feature type="transmembrane region" description="Helical" evidence="7">
    <location>
        <begin position="384"/>
        <end position="411"/>
    </location>
</feature>
<dbReference type="InterPro" id="IPR036259">
    <property type="entry name" value="MFS_trans_sf"/>
</dbReference>
<evidence type="ECO:0000256" key="4">
    <source>
        <dbReference type="ARBA" id="ARBA00022989"/>
    </source>
</evidence>
<feature type="transmembrane region" description="Helical" evidence="7">
    <location>
        <begin position="158"/>
        <end position="178"/>
    </location>
</feature>
<feature type="transmembrane region" description="Helical" evidence="7">
    <location>
        <begin position="133"/>
        <end position="152"/>
    </location>
</feature>
<feature type="compositionally biased region" description="Polar residues" evidence="6">
    <location>
        <begin position="1"/>
        <end position="16"/>
    </location>
</feature>
<evidence type="ECO:0000313" key="9">
    <source>
        <dbReference type="EMBL" id="KAF2015335.1"/>
    </source>
</evidence>
<organism evidence="9 10">
    <name type="scientific">Aaosphaeria arxii CBS 175.79</name>
    <dbReference type="NCBI Taxonomy" id="1450172"/>
    <lineage>
        <taxon>Eukaryota</taxon>
        <taxon>Fungi</taxon>
        <taxon>Dikarya</taxon>
        <taxon>Ascomycota</taxon>
        <taxon>Pezizomycotina</taxon>
        <taxon>Dothideomycetes</taxon>
        <taxon>Pleosporomycetidae</taxon>
        <taxon>Pleosporales</taxon>
        <taxon>Pleosporales incertae sedis</taxon>
        <taxon>Aaosphaeria</taxon>
    </lineage>
</organism>
<keyword evidence="10" id="KW-1185">Reference proteome</keyword>
<evidence type="ECO:0000256" key="5">
    <source>
        <dbReference type="ARBA" id="ARBA00023136"/>
    </source>
</evidence>
<proteinExistence type="predicted"/>
<dbReference type="AlphaFoldDB" id="A0A6A5XPZ0"/>
<accession>A0A6A5XPZ0</accession>
<feature type="transmembrane region" description="Helical" evidence="7">
    <location>
        <begin position="324"/>
        <end position="344"/>
    </location>
</feature>
<dbReference type="EMBL" id="ML978069">
    <property type="protein sequence ID" value="KAF2015335.1"/>
    <property type="molecule type" value="Genomic_DNA"/>
</dbReference>
<gene>
    <name evidence="9" type="ORF">BU24DRAFT_441116</name>
</gene>
<dbReference type="PROSITE" id="PS50850">
    <property type="entry name" value="MFS"/>
    <property type="match status" value="1"/>
</dbReference>
<dbReference type="SUPFAM" id="SSF103473">
    <property type="entry name" value="MFS general substrate transporter"/>
    <property type="match status" value="1"/>
</dbReference>
<dbReference type="GO" id="GO:0022857">
    <property type="term" value="F:transmembrane transporter activity"/>
    <property type="evidence" value="ECO:0007669"/>
    <property type="project" value="InterPro"/>
</dbReference>
<sequence length="500" mass="54212">MAPSRSQRGSVSTIKTSADEETPLLTPIAPVPTFSEPIEAAPDLNTSIHDDEDENAPLPTVQIFLLCYTRVVEPIAFFSIFPYINTMIERVGGVATVDVGFYSGLIESLFSVTQMCVMIAWGKAADRWGRKPCLVLSLVGISISMALFGMSQTIWQMILFRCIAGVFSGTLVTVRAMITENSTKKTQAKAFSYFAFSGNVGIFLGPMLGAALERPALKYPIFSNIKFFQEYPYALPGFVTSIIGATAAILSALFVRETLHLHHRKGHTPEPTMSTMELLRHPGIGRVLFIYNYILALAFAFTAANPVFLYTPIDLGGIGFSPSFIGGAIAVNGVSQALWLLFAFPPLHRRTGTIGTLRLCALMWPIFFLINPLANLLLRTHHPLLFWTLSPPVVVIGSGVAMAFTAMQLAINDIAPSHHTLGTLNAVALAMSSGLRAVVPALGASLYAAGVKGRVLEGQLFWVVITALAVGLWPVLKWLPEKAWGRIGHRVQGVGCAARY</sequence>
<dbReference type="InterPro" id="IPR001958">
    <property type="entry name" value="Tet-R_TetA/multi-R_MdtG-like"/>
</dbReference>
<dbReference type="InterPro" id="IPR011701">
    <property type="entry name" value="MFS"/>
</dbReference>
<dbReference type="GeneID" id="54287813"/>
<protein>
    <submittedName>
        <fullName evidence="9">MFS general substrate transporter</fullName>
    </submittedName>
</protein>
<evidence type="ECO:0000256" key="2">
    <source>
        <dbReference type="ARBA" id="ARBA00022448"/>
    </source>
</evidence>
<dbReference type="InterPro" id="IPR020846">
    <property type="entry name" value="MFS_dom"/>
</dbReference>
<evidence type="ECO:0000256" key="1">
    <source>
        <dbReference type="ARBA" id="ARBA00004141"/>
    </source>
</evidence>
<evidence type="ECO:0000313" key="10">
    <source>
        <dbReference type="Proteomes" id="UP000799778"/>
    </source>
</evidence>
<dbReference type="Pfam" id="PF07690">
    <property type="entry name" value="MFS_1"/>
    <property type="match status" value="1"/>
</dbReference>
<feature type="region of interest" description="Disordered" evidence="6">
    <location>
        <begin position="1"/>
        <end position="35"/>
    </location>
</feature>
<feature type="transmembrane region" description="Helical" evidence="7">
    <location>
        <begin position="190"/>
        <end position="211"/>
    </location>
</feature>
<evidence type="ECO:0000259" key="8">
    <source>
        <dbReference type="PROSITE" id="PS50850"/>
    </source>
</evidence>
<feature type="transmembrane region" description="Helical" evidence="7">
    <location>
        <begin position="231"/>
        <end position="255"/>
    </location>
</feature>